<dbReference type="SUPFAM" id="SSF53335">
    <property type="entry name" value="S-adenosyl-L-methionine-dependent methyltransferases"/>
    <property type="match status" value="1"/>
</dbReference>
<evidence type="ECO:0000259" key="2">
    <source>
        <dbReference type="Pfam" id="PF13649"/>
    </source>
</evidence>
<dbReference type="GO" id="GO:0008168">
    <property type="term" value="F:methyltransferase activity"/>
    <property type="evidence" value="ECO:0007669"/>
    <property type="project" value="UniProtKB-KW"/>
</dbReference>
<keyword evidence="1" id="KW-0808">Transferase</keyword>
<sequence>MNLLDKFHNWRRKQRWNRQYKKGRWQSLRSEKEALRYQKIIEYINRFSPKSPSILDIGCGDGLLTERMSPEDYSYFLGLDFSKESIKIASEKNLPKAEFLAADAVKFQPQQDFDVIVFNEAFYYIHETEKQNVLDRMLSKLTDGGIIITSIYREGHGCWEYFKEDKRLKELDFTTVKTDEELRYWKIGVYKKN</sequence>
<name>A0ABR5DFQ4_9FLAO</name>
<dbReference type="RefSeq" id="WP_045081482.1">
    <property type="nucleotide sequence ID" value="NZ_JSVU01000010.1"/>
</dbReference>
<comment type="caution">
    <text evidence="3">The sequence shown here is derived from an EMBL/GenBank/DDBJ whole genome shotgun (WGS) entry which is preliminary data.</text>
</comment>
<dbReference type="InterPro" id="IPR029063">
    <property type="entry name" value="SAM-dependent_MTases_sf"/>
</dbReference>
<keyword evidence="3" id="KW-0489">Methyltransferase</keyword>
<reference evidence="3 4" key="1">
    <citation type="submission" date="2014-10" db="EMBL/GenBank/DDBJ databases">
        <title>Genome sequencing of Vitellibacter vladivostokensis KMM 3516.</title>
        <authorList>
            <person name="Thevarajoo S."/>
            <person name="Selvaratnam C."/>
            <person name="Goh K.M."/>
            <person name="Chong C.S."/>
        </authorList>
    </citation>
    <scope>NUCLEOTIDE SEQUENCE [LARGE SCALE GENOMIC DNA]</scope>
    <source>
        <strain evidence="3 4">KMM 3516</strain>
    </source>
</reference>
<dbReference type="Pfam" id="PF13649">
    <property type="entry name" value="Methyltransf_25"/>
    <property type="match status" value="1"/>
</dbReference>
<dbReference type="CDD" id="cd02440">
    <property type="entry name" value="AdoMet_MTases"/>
    <property type="match status" value="1"/>
</dbReference>
<evidence type="ECO:0000256" key="1">
    <source>
        <dbReference type="ARBA" id="ARBA00022679"/>
    </source>
</evidence>
<dbReference type="PANTHER" id="PTHR43861">
    <property type="entry name" value="TRANS-ACONITATE 2-METHYLTRANSFERASE-RELATED"/>
    <property type="match status" value="1"/>
</dbReference>
<gene>
    <name evidence="3" type="ORF">MB09_13715</name>
</gene>
<accession>A0ABR5DFQ4</accession>
<dbReference type="EMBL" id="JSVU01000010">
    <property type="protein sequence ID" value="KJJ37591.1"/>
    <property type="molecule type" value="Genomic_DNA"/>
</dbReference>
<protein>
    <submittedName>
        <fullName evidence="3">SAM-dependent methyltransferase</fullName>
    </submittedName>
</protein>
<evidence type="ECO:0000313" key="4">
    <source>
        <dbReference type="Proteomes" id="UP000033497"/>
    </source>
</evidence>
<feature type="domain" description="Methyltransferase" evidence="2">
    <location>
        <begin position="54"/>
        <end position="145"/>
    </location>
</feature>
<proteinExistence type="predicted"/>
<keyword evidence="4" id="KW-1185">Reference proteome</keyword>
<dbReference type="Proteomes" id="UP000033497">
    <property type="component" value="Unassembled WGS sequence"/>
</dbReference>
<evidence type="ECO:0000313" key="3">
    <source>
        <dbReference type="EMBL" id="KJJ37591.1"/>
    </source>
</evidence>
<organism evidence="3 4">
    <name type="scientific">Aequorivita vladivostokensis</name>
    <dbReference type="NCBI Taxonomy" id="171194"/>
    <lineage>
        <taxon>Bacteria</taxon>
        <taxon>Pseudomonadati</taxon>
        <taxon>Bacteroidota</taxon>
        <taxon>Flavobacteriia</taxon>
        <taxon>Flavobacteriales</taxon>
        <taxon>Flavobacteriaceae</taxon>
        <taxon>Aequorivita</taxon>
    </lineage>
</organism>
<dbReference type="InterPro" id="IPR041698">
    <property type="entry name" value="Methyltransf_25"/>
</dbReference>
<dbReference type="Gene3D" id="3.40.50.150">
    <property type="entry name" value="Vaccinia Virus protein VP39"/>
    <property type="match status" value="1"/>
</dbReference>
<dbReference type="GO" id="GO:0032259">
    <property type="term" value="P:methylation"/>
    <property type="evidence" value="ECO:0007669"/>
    <property type="project" value="UniProtKB-KW"/>
</dbReference>